<dbReference type="AlphaFoldDB" id="A0A1H8LZK8"/>
<reference evidence="6 9" key="3">
    <citation type="submission" date="2018-04" db="EMBL/GenBank/DDBJ databases">
        <title>Active sludge and wastewater microbial communities from Klosterneuburg, Austria.</title>
        <authorList>
            <person name="Wagner M."/>
        </authorList>
    </citation>
    <scope>NUCLEOTIDE SEQUENCE [LARGE SCALE GENOMIC DNA]</scope>
    <source>
        <strain evidence="6 9">Nm49</strain>
    </source>
</reference>
<evidence type="ECO:0000256" key="5">
    <source>
        <dbReference type="SAM" id="Phobius"/>
    </source>
</evidence>
<feature type="transmembrane region" description="Helical" evidence="5">
    <location>
        <begin position="211"/>
        <end position="229"/>
    </location>
</feature>
<feature type="transmembrane region" description="Helical" evidence="5">
    <location>
        <begin position="6"/>
        <end position="27"/>
    </location>
</feature>
<evidence type="ECO:0000313" key="9">
    <source>
        <dbReference type="Proteomes" id="UP000244128"/>
    </source>
</evidence>
<reference evidence="8" key="2">
    <citation type="submission" date="2016-10" db="EMBL/GenBank/DDBJ databases">
        <authorList>
            <person name="Varghese N."/>
            <person name="Submissions S."/>
        </authorList>
    </citation>
    <scope>NUCLEOTIDE SEQUENCE [LARGE SCALE GENOMIC DNA]</scope>
    <source>
        <strain evidence="8">Nm76</strain>
    </source>
</reference>
<keyword evidence="4 5" id="KW-0472">Membrane</keyword>
<gene>
    <name evidence="6" type="ORF">C8R26_10952</name>
    <name evidence="7" type="ORF">SAMN05216333_104112</name>
</gene>
<dbReference type="OrthoDB" id="9806593at2"/>
<dbReference type="EMBL" id="QAOI01000009">
    <property type="protein sequence ID" value="PTQ77268.1"/>
    <property type="molecule type" value="Genomic_DNA"/>
</dbReference>
<evidence type="ECO:0000256" key="4">
    <source>
        <dbReference type="ARBA" id="ARBA00023136"/>
    </source>
</evidence>
<dbReference type="PANTHER" id="PTHR16950">
    <property type="entry name" value="ZINC TRANSPORTER SLC39A7 HISTIDINE-RICH MEMBRANE PROTEIN KE4"/>
    <property type="match status" value="1"/>
</dbReference>
<evidence type="ECO:0000313" key="7">
    <source>
        <dbReference type="EMBL" id="SEO10519.1"/>
    </source>
</evidence>
<dbReference type="RefSeq" id="WP_090316333.1">
    <property type="nucleotide sequence ID" value="NZ_FNOE01000004.1"/>
</dbReference>
<dbReference type="GO" id="GO:0046873">
    <property type="term" value="F:metal ion transmembrane transporter activity"/>
    <property type="evidence" value="ECO:0007669"/>
    <property type="project" value="InterPro"/>
</dbReference>
<sequence>MSTLTWIITASLLGGILSLLFAAILALNARVSWLSMLVSYAIGALLGAAFLNTLPEALEHSDDPKQITLIVLLGILVFFILEKLVLWRHCHLEDCEAHDLSHAPVAAVSSAAGHHDHDHGRSGMMVIVGDTFHNFVDGILIAAAFMVDVQLGIVTSIAIIAHEIPQEAGDFIILLNSGYTRRMAFLMNLLSSFATLVGGVLAYFMLHNMNFLVQPLLAIASASMIYVAMSDLIPGLHKRPEIHATIQQVTLILLGIASIWIMGGFFPHD</sequence>
<evidence type="ECO:0000256" key="3">
    <source>
        <dbReference type="ARBA" id="ARBA00022989"/>
    </source>
</evidence>
<keyword evidence="8" id="KW-1185">Reference proteome</keyword>
<dbReference type="InterPro" id="IPR003689">
    <property type="entry name" value="ZIP"/>
</dbReference>
<feature type="transmembrane region" description="Helical" evidence="5">
    <location>
        <begin position="249"/>
        <end position="266"/>
    </location>
</feature>
<keyword evidence="3 5" id="KW-1133">Transmembrane helix</keyword>
<protein>
    <submittedName>
        <fullName evidence="7">Zinc and cadmium transporter</fullName>
    </submittedName>
</protein>
<name>A0A1H8LZK8_9PROT</name>
<keyword evidence="2 5" id="KW-0812">Transmembrane</keyword>
<feature type="transmembrane region" description="Helical" evidence="5">
    <location>
        <begin position="34"/>
        <end position="54"/>
    </location>
</feature>
<proteinExistence type="predicted"/>
<accession>A0A1H8LZK8</accession>
<evidence type="ECO:0000313" key="6">
    <source>
        <dbReference type="EMBL" id="PTQ77268.1"/>
    </source>
</evidence>
<reference evidence="7" key="1">
    <citation type="submission" date="2016-10" db="EMBL/GenBank/DDBJ databases">
        <authorList>
            <person name="de Groot N.N."/>
        </authorList>
    </citation>
    <scope>NUCLEOTIDE SEQUENCE [LARGE SCALE GENOMIC DNA]</scope>
    <source>
        <strain evidence="7">Nm76</strain>
    </source>
</reference>
<evidence type="ECO:0000256" key="1">
    <source>
        <dbReference type="ARBA" id="ARBA00004141"/>
    </source>
</evidence>
<comment type="subcellular location">
    <subcellularLocation>
        <location evidence="1">Membrane</location>
        <topology evidence="1">Multi-pass membrane protein</topology>
    </subcellularLocation>
</comment>
<dbReference type="Proteomes" id="UP000198814">
    <property type="component" value="Unassembled WGS sequence"/>
</dbReference>
<evidence type="ECO:0000313" key="8">
    <source>
        <dbReference type="Proteomes" id="UP000198814"/>
    </source>
</evidence>
<dbReference type="STRING" id="42354.SAMN05216333_104112"/>
<dbReference type="Pfam" id="PF02535">
    <property type="entry name" value="Zip"/>
    <property type="match status" value="1"/>
</dbReference>
<dbReference type="Proteomes" id="UP000244128">
    <property type="component" value="Unassembled WGS sequence"/>
</dbReference>
<feature type="transmembrane region" description="Helical" evidence="5">
    <location>
        <begin position="185"/>
        <end position="205"/>
    </location>
</feature>
<dbReference type="EMBL" id="FODO01000004">
    <property type="protein sequence ID" value="SEO10519.1"/>
    <property type="molecule type" value="Genomic_DNA"/>
</dbReference>
<dbReference type="GO" id="GO:0016020">
    <property type="term" value="C:membrane"/>
    <property type="evidence" value="ECO:0007669"/>
    <property type="project" value="UniProtKB-SubCell"/>
</dbReference>
<evidence type="ECO:0000256" key="2">
    <source>
        <dbReference type="ARBA" id="ARBA00022692"/>
    </source>
</evidence>
<dbReference type="PANTHER" id="PTHR16950:SF16">
    <property type="entry name" value="ZINC TRANSPORTER ZIP13"/>
    <property type="match status" value="1"/>
</dbReference>
<feature type="transmembrane region" description="Helical" evidence="5">
    <location>
        <begin position="66"/>
        <end position="86"/>
    </location>
</feature>
<organism evidence="7 8">
    <name type="scientific">Nitrosomonas oligotropha</name>
    <dbReference type="NCBI Taxonomy" id="42354"/>
    <lineage>
        <taxon>Bacteria</taxon>
        <taxon>Pseudomonadati</taxon>
        <taxon>Pseudomonadota</taxon>
        <taxon>Betaproteobacteria</taxon>
        <taxon>Nitrosomonadales</taxon>
        <taxon>Nitrosomonadaceae</taxon>
        <taxon>Nitrosomonas</taxon>
    </lineage>
</organism>